<feature type="domain" description="Barstar (barnase inhibitor)" evidence="2">
    <location>
        <begin position="23"/>
        <end position="99"/>
    </location>
</feature>
<dbReference type="RefSeq" id="WP_282512884.1">
    <property type="nucleotide sequence ID" value="NZ_JASCIR010000007.1"/>
</dbReference>
<dbReference type="Gene3D" id="3.30.370.10">
    <property type="entry name" value="Barstar-like"/>
    <property type="match status" value="1"/>
</dbReference>
<comment type="similarity">
    <text evidence="1">Belongs to the barstar family.</text>
</comment>
<dbReference type="Proteomes" id="UP001224661">
    <property type="component" value="Unassembled WGS sequence"/>
</dbReference>
<evidence type="ECO:0000313" key="4">
    <source>
        <dbReference type="Proteomes" id="UP001224661"/>
    </source>
</evidence>
<dbReference type="EMBL" id="JASCIR010000007">
    <property type="protein sequence ID" value="MDI3386718.1"/>
    <property type="molecule type" value="Genomic_DNA"/>
</dbReference>
<reference evidence="3 4" key="1">
    <citation type="submission" date="2023-05" db="EMBL/GenBank/DDBJ databases">
        <title>Draft genome sequence of Streptomyces sp. B-S-A8 isolated from a cave soil in Thailand.</title>
        <authorList>
            <person name="Chamroensaksri N."/>
            <person name="Muangham S."/>
        </authorList>
    </citation>
    <scope>NUCLEOTIDE SEQUENCE [LARGE SCALE GENOMIC DNA]</scope>
    <source>
        <strain evidence="3 4">B-S-A8</strain>
    </source>
</reference>
<comment type="caution">
    <text evidence="3">The sequence shown here is derived from an EMBL/GenBank/DDBJ whole genome shotgun (WGS) entry which is preliminary data.</text>
</comment>
<protein>
    <submittedName>
        <fullName evidence="3">Barstar family protein</fullName>
    </submittedName>
</protein>
<dbReference type="Pfam" id="PF01337">
    <property type="entry name" value="Barstar"/>
    <property type="match status" value="1"/>
</dbReference>
<sequence length="114" mass="12069">MTEHTPGPLAALLGAARTAELPAVVLALGGVADKAAFMERCARDLDLPHWFGRNWDALADSLTELPRGTLLVVRGWQEYAAARPEEWAVAQEVLGEAAAGERVGVLLALEPAGN</sequence>
<dbReference type="CDD" id="cd05141">
    <property type="entry name" value="Barstar_evA4336-like"/>
    <property type="match status" value="1"/>
</dbReference>
<organism evidence="3 4">
    <name type="scientific">Streptomyces solicavernae</name>
    <dbReference type="NCBI Taxonomy" id="3043614"/>
    <lineage>
        <taxon>Bacteria</taxon>
        <taxon>Bacillati</taxon>
        <taxon>Actinomycetota</taxon>
        <taxon>Actinomycetes</taxon>
        <taxon>Kitasatosporales</taxon>
        <taxon>Streptomycetaceae</taxon>
        <taxon>Streptomyces</taxon>
    </lineage>
</organism>
<gene>
    <name evidence="3" type="ORF">QIS99_10945</name>
</gene>
<dbReference type="InterPro" id="IPR035905">
    <property type="entry name" value="Barstar-like_sf"/>
</dbReference>
<name>A0ABT6RQL1_9ACTN</name>
<accession>A0ABT6RQL1</accession>
<dbReference type="InterPro" id="IPR000468">
    <property type="entry name" value="Barstar"/>
</dbReference>
<keyword evidence="4" id="KW-1185">Reference proteome</keyword>
<proteinExistence type="inferred from homology"/>
<evidence type="ECO:0000259" key="2">
    <source>
        <dbReference type="Pfam" id="PF01337"/>
    </source>
</evidence>
<evidence type="ECO:0000256" key="1">
    <source>
        <dbReference type="ARBA" id="ARBA00006845"/>
    </source>
</evidence>
<evidence type="ECO:0000313" key="3">
    <source>
        <dbReference type="EMBL" id="MDI3386718.1"/>
    </source>
</evidence>
<dbReference type="SUPFAM" id="SSF52038">
    <property type="entry name" value="Barstar-related"/>
    <property type="match status" value="1"/>
</dbReference>